<evidence type="ECO:0000256" key="3">
    <source>
        <dbReference type="ARBA" id="ARBA00022598"/>
    </source>
</evidence>
<dbReference type="GO" id="GO:0006542">
    <property type="term" value="P:glutamine biosynthetic process"/>
    <property type="evidence" value="ECO:0007669"/>
    <property type="project" value="InterPro"/>
</dbReference>
<comment type="caution">
    <text evidence="11">The sequence shown here is derived from an EMBL/GenBank/DDBJ whole genome shotgun (WGS) entry which is preliminary data.</text>
</comment>
<dbReference type="Proteomes" id="UP001139516">
    <property type="component" value="Unassembled WGS sequence"/>
</dbReference>
<organism evidence="11 12">
    <name type="scientific">Roseomonas acroporae</name>
    <dbReference type="NCBI Taxonomy" id="2937791"/>
    <lineage>
        <taxon>Bacteria</taxon>
        <taxon>Pseudomonadati</taxon>
        <taxon>Pseudomonadota</taxon>
        <taxon>Alphaproteobacteria</taxon>
        <taxon>Acetobacterales</taxon>
        <taxon>Roseomonadaceae</taxon>
        <taxon>Roseomonas</taxon>
    </lineage>
</organism>
<dbReference type="AlphaFoldDB" id="A0A9X1Y2V7"/>
<dbReference type="InterPro" id="IPR008146">
    <property type="entry name" value="Gln_synth_cat_dom"/>
</dbReference>
<dbReference type="SUPFAM" id="SSF54368">
    <property type="entry name" value="Glutamine synthetase, N-terminal domain"/>
    <property type="match status" value="1"/>
</dbReference>
<keyword evidence="4" id="KW-0547">Nucleotide-binding</keyword>
<keyword evidence="5" id="KW-0067">ATP-binding</keyword>
<reference evidence="11" key="1">
    <citation type="submission" date="2022-04" db="EMBL/GenBank/DDBJ databases">
        <title>Roseomonas acroporae sp. nov., isolated from coral Acropora digitifera.</title>
        <authorList>
            <person name="Sun H."/>
        </authorList>
    </citation>
    <scope>NUCLEOTIDE SEQUENCE</scope>
    <source>
        <strain evidence="11">NAR14</strain>
    </source>
</reference>
<dbReference type="Gene3D" id="3.30.590.10">
    <property type="entry name" value="Glutamine synthetase/guanido kinase, catalytic domain"/>
    <property type="match status" value="1"/>
</dbReference>
<dbReference type="EMBL" id="JALPRX010000007">
    <property type="protein sequence ID" value="MCK8783154.1"/>
    <property type="molecule type" value="Genomic_DNA"/>
</dbReference>
<evidence type="ECO:0000256" key="7">
    <source>
        <dbReference type="PROSITE-ProRule" id="PRU01330"/>
    </source>
</evidence>
<sequence length="478" mass="52284">MGFVERHGLLSEAQRRQAAEVARHIEADGLEAVRFSFPDQHGVLRGKVLMGSEAAGAFRSGLSLTSTLLLKDTAHRTAVPVFARDGSLLPEFRGAADFLLVPDPATFRVLPWAPRTGWMLCDAYLPDGRPVPYATRGLCRDVLARLGARGHALATGLEVEFHLLRLLDPKLAPEDAGQPGTPPEVGLLNQGYNYLTETRFDGLEPILEILRRDLLALGLPLRSQEVEFGPSQVEFVFGVGTGMQPADDMVLFRSAVRQICRRHGYLASFMCRPRLPNVMSSGWHLHQSLCDPETGGNLFVPQAAGQPLSAPGRHWLAGLLAEARAAAAFTTPTINGYKRFRPHSLAPDRAVWGCDNRGVMLRVLGSGPGDPATRIENRVGEPAANPYLYLASQVVCGMAGLAAAMEPGPSADTPYEHEAAKLPATLEEALSALEGSRCFREGFGDGFVDYFLRIKRAEIARFNLEVSEWEQREYFDLF</sequence>
<dbReference type="InterPro" id="IPR014746">
    <property type="entry name" value="Gln_synth/guanido_kin_cat_dom"/>
</dbReference>
<feature type="domain" description="GS catalytic" evidence="10">
    <location>
        <begin position="135"/>
        <end position="478"/>
    </location>
</feature>
<protein>
    <submittedName>
        <fullName evidence="11">Glutamine synthetase family protein</fullName>
    </submittedName>
</protein>
<gene>
    <name evidence="11" type="ORF">M0638_02015</name>
</gene>
<dbReference type="SMART" id="SM01230">
    <property type="entry name" value="Gln-synt_C"/>
    <property type="match status" value="1"/>
</dbReference>
<evidence type="ECO:0000256" key="4">
    <source>
        <dbReference type="ARBA" id="ARBA00022741"/>
    </source>
</evidence>
<evidence type="ECO:0000313" key="11">
    <source>
        <dbReference type="EMBL" id="MCK8783154.1"/>
    </source>
</evidence>
<dbReference type="PANTHER" id="PTHR43785:SF12">
    <property type="entry name" value="TYPE-1 GLUTAMINE SYNTHETASE 2"/>
    <property type="match status" value="1"/>
</dbReference>
<keyword evidence="6" id="KW-0535">Nitrogen fixation</keyword>
<evidence type="ECO:0000256" key="6">
    <source>
        <dbReference type="ARBA" id="ARBA00023231"/>
    </source>
</evidence>
<evidence type="ECO:0000256" key="2">
    <source>
        <dbReference type="ARBA" id="ARBA00003117"/>
    </source>
</evidence>
<evidence type="ECO:0000259" key="9">
    <source>
        <dbReference type="PROSITE" id="PS51986"/>
    </source>
</evidence>
<comment type="cofactor">
    <cofactor evidence="1">
        <name>Mg(2+)</name>
        <dbReference type="ChEBI" id="CHEBI:18420"/>
    </cofactor>
</comment>
<dbReference type="Pfam" id="PF00120">
    <property type="entry name" value="Gln-synt_C"/>
    <property type="match status" value="1"/>
</dbReference>
<feature type="domain" description="GS beta-grasp" evidence="9">
    <location>
        <begin position="28"/>
        <end position="128"/>
    </location>
</feature>
<dbReference type="PANTHER" id="PTHR43785">
    <property type="entry name" value="GAMMA-GLUTAMYLPUTRESCINE SYNTHETASE"/>
    <property type="match status" value="1"/>
</dbReference>
<keyword evidence="12" id="KW-1185">Reference proteome</keyword>
<comment type="function">
    <text evidence="2">Catalyzes the ATP-dependent biosynthesis of glutamine from glutamate and ammonia.</text>
</comment>
<dbReference type="GO" id="GO:0004356">
    <property type="term" value="F:glutamine synthetase activity"/>
    <property type="evidence" value="ECO:0007669"/>
    <property type="project" value="InterPro"/>
</dbReference>
<dbReference type="SUPFAM" id="SSF55931">
    <property type="entry name" value="Glutamine synthetase/guanido kinase"/>
    <property type="match status" value="1"/>
</dbReference>
<dbReference type="InterPro" id="IPR036651">
    <property type="entry name" value="Gln_synt_N_sf"/>
</dbReference>
<dbReference type="InterPro" id="IPR008147">
    <property type="entry name" value="Gln_synt_N"/>
</dbReference>
<dbReference type="PROSITE" id="PS51986">
    <property type="entry name" value="GS_BETA_GRASP"/>
    <property type="match status" value="1"/>
</dbReference>
<dbReference type="Gene3D" id="3.10.20.70">
    <property type="entry name" value="Glutamine synthetase, N-terminal domain"/>
    <property type="match status" value="1"/>
</dbReference>
<proteinExistence type="inferred from homology"/>
<name>A0A9X1Y2V7_9PROT</name>
<keyword evidence="3" id="KW-0436">Ligase</keyword>
<evidence type="ECO:0000313" key="12">
    <source>
        <dbReference type="Proteomes" id="UP001139516"/>
    </source>
</evidence>
<evidence type="ECO:0000259" key="10">
    <source>
        <dbReference type="PROSITE" id="PS51987"/>
    </source>
</evidence>
<comment type="similarity">
    <text evidence="7 8">Belongs to the glutamine synthetase family.</text>
</comment>
<dbReference type="RefSeq" id="WP_248665281.1">
    <property type="nucleotide sequence ID" value="NZ_JALPRX010000007.1"/>
</dbReference>
<dbReference type="PROSITE" id="PS51987">
    <property type="entry name" value="GS_CATALYTIC"/>
    <property type="match status" value="1"/>
</dbReference>
<evidence type="ECO:0000256" key="1">
    <source>
        <dbReference type="ARBA" id="ARBA00001946"/>
    </source>
</evidence>
<evidence type="ECO:0000256" key="5">
    <source>
        <dbReference type="ARBA" id="ARBA00022840"/>
    </source>
</evidence>
<dbReference type="GO" id="GO:0005524">
    <property type="term" value="F:ATP binding"/>
    <property type="evidence" value="ECO:0007669"/>
    <property type="project" value="UniProtKB-KW"/>
</dbReference>
<accession>A0A9X1Y2V7</accession>
<evidence type="ECO:0000256" key="8">
    <source>
        <dbReference type="RuleBase" id="RU000384"/>
    </source>
</evidence>